<dbReference type="HAMAP" id="MF_01611">
    <property type="entry name" value="FO_synth_sub1"/>
    <property type="match status" value="1"/>
</dbReference>
<dbReference type="EC" id="4.3.1.32" evidence="2 10"/>
<name>L0KYN9_METHD</name>
<evidence type="ECO:0000259" key="11">
    <source>
        <dbReference type="PROSITE" id="PS51918"/>
    </source>
</evidence>
<evidence type="ECO:0000256" key="8">
    <source>
        <dbReference type="ARBA" id="ARBA00023239"/>
    </source>
</evidence>
<dbReference type="InterPro" id="IPR006638">
    <property type="entry name" value="Elp3/MiaA/NifB-like_rSAM"/>
</dbReference>
<dbReference type="SUPFAM" id="SSF102114">
    <property type="entry name" value="Radical SAM enzymes"/>
    <property type="match status" value="1"/>
</dbReference>
<dbReference type="Proteomes" id="UP000010866">
    <property type="component" value="Chromosome"/>
</dbReference>
<dbReference type="KEGG" id="mhz:Metho_0952"/>
<reference evidence="13" key="1">
    <citation type="submission" date="2012-02" db="EMBL/GenBank/DDBJ databases">
        <title>Complete sequence of chromosome of Methanomethylovorans hollandica DSM 15978.</title>
        <authorList>
            <person name="Lucas S."/>
            <person name="Copeland A."/>
            <person name="Lapidus A."/>
            <person name="Glavina del Rio T."/>
            <person name="Dalin E."/>
            <person name="Tice H."/>
            <person name="Bruce D."/>
            <person name="Goodwin L."/>
            <person name="Pitluck S."/>
            <person name="Peters L."/>
            <person name="Mikhailova N."/>
            <person name="Held B."/>
            <person name="Kyrpides N."/>
            <person name="Mavromatis K."/>
            <person name="Ivanova N."/>
            <person name="Brettin T."/>
            <person name="Detter J.C."/>
            <person name="Han C."/>
            <person name="Larimer F."/>
            <person name="Land M."/>
            <person name="Hauser L."/>
            <person name="Markowitz V."/>
            <person name="Cheng J.-F."/>
            <person name="Hugenholtz P."/>
            <person name="Woyke T."/>
            <person name="Wu D."/>
            <person name="Spring S."/>
            <person name="Schroeder M."/>
            <person name="Brambilla E."/>
            <person name="Klenk H.-P."/>
            <person name="Eisen J.A."/>
        </authorList>
    </citation>
    <scope>NUCLEOTIDE SEQUENCE [LARGE SCALE GENOMIC DNA]</scope>
    <source>
        <strain evidence="13">DSM 15978 / NBRC 107637 / DMS1</strain>
    </source>
</reference>
<proteinExistence type="inferred from homology"/>
<keyword evidence="5 10" id="KW-0479">Metal-binding</keyword>
<dbReference type="NCBIfam" id="NF004884">
    <property type="entry name" value="PRK06245.1"/>
    <property type="match status" value="1"/>
</dbReference>
<keyword evidence="13" id="KW-1185">Reference proteome</keyword>
<comment type="subunit">
    <text evidence="10">The FO synthase complex consists of two subunits, CofG and CofH.</text>
</comment>
<evidence type="ECO:0000256" key="4">
    <source>
        <dbReference type="ARBA" id="ARBA00022691"/>
    </source>
</evidence>
<evidence type="ECO:0000256" key="3">
    <source>
        <dbReference type="ARBA" id="ARBA00022485"/>
    </source>
</evidence>
<evidence type="ECO:0000313" key="12">
    <source>
        <dbReference type="EMBL" id="AGB49193.1"/>
    </source>
</evidence>
<dbReference type="Pfam" id="PF04055">
    <property type="entry name" value="Radical_SAM"/>
    <property type="match status" value="1"/>
</dbReference>
<dbReference type="NCBIfam" id="TIGR03550">
    <property type="entry name" value="F420_cofG"/>
    <property type="match status" value="1"/>
</dbReference>
<accession>L0KYN9</accession>
<dbReference type="SMART" id="SM00729">
    <property type="entry name" value="Elp3"/>
    <property type="match status" value="1"/>
</dbReference>
<dbReference type="STRING" id="867904.Metho_0952"/>
<dbReference type="CDD" id="cd01335">
    <property type="entry name" value="Radical_SAM"/>
    <property type="match status" value="1"/>
</dbReference>
<dbReference type="SFLD" id="SFLDG01064">
    <property type="entry name" value="F420__menaquinone_cofactor_bio"/>
    <property type="match status" value="1"/>
</dbReference>
<dbReference type="AlphaFoldDB" id="L0KYN9"/>
<dbReference type="EMBL" id="CP003362">
    <property type="protein sequence ID" value="AGB49193.1"/>
    <property type="molecule type" value="Genomic_DNA"/>
</dbReference>
<feature type="domain" description="Radical SAM core" evidence="11">
    <location>
        <begin position="5"/>
        <end position="245"/>
    </location>
</feature>
<dbReference type="GO" id="GO:0044689">
    <property type="term" value="F:7,8-didemethyl-8-hydroxy-5-deazariboflavin synthase activity"/>
    <property type="evidence" value="ECO:0007669"/>
    <property type="project" value="UniProtKB-EC"/>
</dbReference>
<comment type="catalytic activity">
    <reaction evidence="9 10">
        <text>5-amino-5-(4-hydroxybenzyl)-6-(D-ribitylimino)-5,6-dihydrouracil + S-adenosyl-L-methionine = 7,8-didemethyl-8-hydroxy-5-deazariboflavin + 5'-deoxyadenosine + L-methionine + NH4(+) + H(+)</text>
        <dbReference type="Rhea" id="RHEA:55204"/>
        <dbReference type="ChEBI" id="CHEBI:15378"/>
        <dbReference type="ChEBI" id="CHEBI:17319"/>
        <dbReference type="ChEBI" id="CHEBI:28938"/>
        <dbReference type="ChEBI" id="CHEBI:57844"/>
        <dbReference type="ChEBI" id="CHEBI:59789"/>
        <dbReference type="ChEBI" id="CHEBI:59904"/>
        <dbReference type="ChEBI" id="CHEBI:85936"/>
        <dbReference type="EC" id="4.3.1.32"/>
    </reaction>
</comment>
<evidence type="ECO:0000256" key="5">
    <source>
        <dbReference type="ARBA" id="ARBA00022723"/>
    </source>
</evidence>
<dbReference type="OrthoDB" id="35347at2157"/>
<dbReference type="GO" id="GO:0005506">
    <property type="term" value="F:iron ion binding"/>
    <property type="evidence" value="ECO:0007669"/>
    <property type="project" value="UniProtKB-UniRule"/>
</dbReference>
<dbReference type="InterPro" id="IPR013785">
    <property type="entry name" value="Aldolase_TIM"/>
</dbReference>
<comment type="similarity">
    <text evidence="10">Belongs to the radical SAM superfamily. CofG family.</text>
</comment>
<evidence type="ECO:0000256" key="6">
    <source>
        <dbReference type="ARBA" id="ARBA00023004"/>
    </source>
</evidence>
<protein>
    <recommendedName>
        <fullName evidence="2 10">7,8-didemethyl-8-hydroxy-5-deazariboflavin synthase</fullName>
        <ecNumber evidence="2 10">4.3.1.32</ecNumber>
    </recommendedName>
    <alternativeName>
        <fullName evidence="10">FO synthase subunit 1</fullName>
    </alternativeName>
</protein>
<dbReference type="PROSITE" id="PS51918">
    <property type="entry name" value="RADICAL_SAM"/>
    <property type="match status" value="1"/>
</dbReference>
<dbReference type="InterPro" id="IPR034405">
    <property type="entry name" value="F420"/>
</dbReference>
<keyword evidence="7 10" id="KW-0411">Iron-sulfur</keyword>
<dbReference type="RefSeq" id="WP_015324360.1">
    <property type="nucleotide sequence ID" value="NC_019977.1"/>
</dbReference>
<dbReference type="SFLD" id="SFLDF00294">
    <property type="entry name" value="7_8-didemethyl-8-hydroxy-5-dea"/>
    <property type="match status" value="1"/>
</dbReference>
<dbReference type="PANTHER" id="PTHR43076:SF15">
    <property type="entry name" value="7,8-DIDEMETHYL-8-HYDROXY-5-DEAZARIBOFLAVIN SYNTHASE"/>
    <property type="match status" value="1"/>
</dbReference>
<keyword evidence="4 10" id="KW-0949">S-adenosyl-L-methionine</keyword>
<keyword evidence="6 10" id="KW-0408">Iron</keyword>
<comment type="cofactor">
    <cofactor evidence="10">
        <name>[4Fe-4S] cluster</name>
        <dbReference type="ChEBI" id="CHEBI:49883"/>
    </cofactor>
    <text evidence="10">Binds 1 [4Fe-4S] cluster. The cluster is coordinated with 3 cysteines and an exchangeable S-adenosyl-L-methionine.</text>
</comment>
<keyword evidence="3 10" id="KW-0004">4Fe-4S</keyword>
<dbReference type="GO" id="GO:0051539">
    <property type="term" value="F:4 iron, 4 sulfur cluster binding"/>
    <property type="evidence" value="ECO:0007669"/>
    <property type="project" value="UniProtKB-KW"/>
</dbReference>
<feature type="binding site" evidence="10">
    <location>
        <position position="19"/>
    </location>
    <ligand>
        <name>[4Fe-4S] cluster</name>
        <dbReference type="ChEBI" id="CHEBI:49883"/>
        <note>4Fe-4S-S-AdoMet</note>
    </ligand>
</feature>
<evidence type="ECO:0000256" key="9">
    <source>
        <dbReference type="ARBA" id="ARBA00048974"/>
    </source>
</evidence>
<dbReference type="SFLD" id="SFLDS00029">
    <property type="entry name" value="Radical_SAM"/>
    <property type="match status" value="1"/>
</dbReference>
<dbReference type="InterPro" id="IPR019939">
    <property type="entry name" value="CofG_family"/>
</dbReference>
<feature type="binding site" evidence="10">
    <location>
        <position position="23"/>
    </location>
    <ligand>
        <name>[4Fe-4S] cluster</name>
        <dbReference type="ChEBI" id="CHEBI:49883"/>
        <note>4Fe-4S-S-AdoMet</note>
    </ligand>
</feature>
<evidence type="ECO:0000256" key="2">
    <source>
        <dbReference type="ARBA" id="ARBA00012126"/>
    </source>
</evidence>
<organism evidence="12 13">
    <name type="scientific">Methanomethylovorans hollandica (strain DSM 15978 / NBRC 107637 / DMS1)</name>
    <dbReference type="NCBI Taxonomy" id="867904"/>
    <lineage>
        <taxon>Archaea</taxon>
        <taxon>Methanobacteriati</taxon>
        <taxon>Methanobacteriota</taxon>
        <taxon>Stenosarchaea group</taxon>
        <taxon>Methanomicrobia</taxon>
        <taxon>Methanosarcinales</taxon>
        <taxon>Methanosarcinaceae</taxon>
        <taxon>Methanomethylovorans</taxon>
    </lineage>
</organism>
<gene>
    <name evidence="10" type="primary">cofG</name>
    <name evidence="12" type="ordered locus">Metho_0952</name>
</gene>
<dbReference type="PANTHER" id="PTHR43076">
    <property type="entry name" value="FO SYNTHASE (COFH)"/>
    <property type="match status" value="1"/>
</dbReference>
<evidence type="ECO:0000256" key="10">
    <source>
        <dbReference type="HAMAP-Rule" id="MF_01611"/>
    </source>
</evidence>
<dbReference type="GeneID" id="14406761"/>
<dbReference type="UniPathway" id="UPA00072"/>
<dbReference type="Gene3D" id="3.20.20.70">
    <property type="entry name" value="Aldolase class I"/>
    <property type="match status" value="1"/>
</dbReference>
<comment type="pathway">
    <text evidence="1 10">Cofactor biosynthesis; coenzyme F0 biosynthesis.</text>
</comment>
<feature type="binding site" evidence="10">
    <location>
        <position position="26"/>
    </location>
    <ligand>
        <name>[4Fe-4S] cluster</name>
        <dbReference type="ChEBI" id="CHEBI:49883"/>
        <note>4Fe-4S-S-AdoMet</note>
    </ligand>
</feature>
<dbReference type="InterPro" id="IPR007197">
    <property type="entry name" value="rSAM"/>
</dbReference>
<dbReference type="GO" id="GO:0016765">
    <property type="term" value="F:transferase activity, transferring alkyl or aryl (other than methyl) groups"/>
    <property type="evidence" value="ECO:0007669"/>
    <property type="project" value="InterPro"/>
</dbReference>
<evidence type="ECO:0000313" key="13">
    <source>
        <dbReference type="Proteomes" id="UP000010866"/>
    </source>
</evidence>
<evidence type="ECO:0000256" key="7">
    <source>
        <dbReference type="ARBA" id="ARBA00023014"/>
    </source>
</evidence>
<dbReference type="InterPro" id="IPR058240">
    <property type="entry name" value="rSAM_sf"/>
</dbReference>
<sequence length="329" mass="37130">MTDFITFSRNVFIPVTNVCRNKCGYCTFRREPDEPGSYFMSPEDVIPLLKEGNKAGCTEVLFTFGEYAEEVPEYKKWLEELGYSSNVEYVVDLCKLAIKIGLLPHTNAGVLNYMELEALKPWNASMGLMLETTGMVAAHLNCPGKQPDVRVKTIKYAGELQIPFTTGILVGIGETLDDRIDSLQCIANMHVEYGHIQEVIIQNFVPKPGTSMEKQSSPEIEEMVQIVSMAREILPADIAIQVAPNLIDPYLLVKYGASDLGGISPTTIDWINPETEWPTVDNLRRLLKDISLRERLPIYPDYINKGWYSKHLKPLIRSMVDDEGYRRSG</sequence>
<dbReference type="SFLD" id="SFLDG01388">
    <property type="entry name" value="7_8-didemethyl-8-hydroxy-5-dea"/>
    <property type="match status" value="1"/>
</dbReference>
<dbReference type="HOGENOM" id="CLU_054174_0_0_2"/>
<comment type="function">
    <text evidence="10">Catalyzes the radical-mediated synthesis of 7,8-didemethyl-8-hydroxy-5-deazariboflavin (FO) from 5-amino-5-(4-hydroxybenzyl)-6-(D-ribitylimino)-5,6-dihydrouracil.</text>
</comment>
<evidence type="ECO:0000256" key="1">
    <source>
        <dbReference type="ARBA" id="ARBA00004712"/>
    </source>
</evidence>
<keyword evidence="8 10" id="KW-0456">Lyase</keyword>